<organism evidence="4 5">
    <name type="scientific">Filimonas zeae</name>
    <dbReference type="NCBI Taxonomy" id="1737353"/>
    <lineage>
        <taxon>Bacteria</taxon>
        <taxon>Pseudomonadati</taxon>
        <taxon>Bacteroidota</taxon>
        <taxon>Chitinophagia</taxon>
        <taxon>Chitinophagales</taxon>
        <taxon>Chitinophagaceae</taxon>
        <taxon>Filimonas</taxon>
    </lineage>
</organism>
<protein>
    <submittedName>
        <fullName evidence="4">Hemolysin D</fullName>
    </submittedName>
</protein>
<reference evidence="4" key="2">
    <citation type="submission" date="2020-09" db="EMBL/GenBank/DDBJ databases">
        <authorList>
            <person name="Sun Q."/>
            <person name="Zhou Y."/>
        </authorList>
    </citation>
    <scope>NUCLEOTIDE SEQUENCE</scope>
    <source>
        <strain evidence="4">CGMCC 1.15290</strain>
    </source>
</reference>
<dbReference type="Gene3D" id="2.40.30.170">
    <property type="match status" value="1"/>
</dbReference>
<dbReference type="Proteomes" id="UP000627292">
    <property type="component" value="Unassembled WGS sequence"/>
</dbReference>
<accession>A0A917MZ00</accession>
<dbReference type="PROSITE" id="PS51257">
    <property type="entry name" value="PROKAR_LIPOPROTEIN"/>
    <property type="match status" value="1"/>
</dbReference>
<evidence type="ECO:0000313" key="5">
    <source>
        <dbReference type="Proteomes" id="UP000627292"/>
    </source>
</evidence>
<dbReference type="GO" id="GO:0015679">
    <property type="term" value="P:plasma membrane copper ion transport"/>
    <property type="evidence" value="ECO:0007669"/>
    <property type="project" value="TreeGrafter"/>
</dbReference>
<evidence type="ECO:0000313" key="4">
    <source>
        <dbReference type="EMBL" id="GGH82137.1"/>
    </source>
</evidence>
<dbReference type="Gene3D" id="2.40.50.100">
    <property type="match status" value="1"/>
</dbReference>
<dbReference type="GO" id="GO:0016020">
    <property type="term" value="C:membrane"/>
    <property type="evidence" value="ECO:0007669"/>
    <property type="project" value="InterPro"/>
</dbReference>
<dbReference type="GO" id="GO:0030313">
    <property type="term" value="C:cell envelope"/>
    <property type="evidence" value="ECO:0007669"/>
    <property type="project" value="TreeGrafter"/>
</dbReference>
<dbReference type="GO" id="GO:0022857">
    <property type="term" value="F:transmembrane transporter activity"/>
    <property type="evidence" value="ECO:0007669"/>
    <property type="project" value="InterPro"/>
</dbReference>
<dbReference type="EMBL" id="BMIB01000007">
    <property type="protein sequence ID" value="GGH82137.1"/>
    <property type="molecule type" value="Genomic_DNA"/>
</dbReference>
<name>A0A917MZ00_9BACT</name>
<dbReference type="PANTHER" id="PTHR30097">
    <property type="entry name" value="CATION EFFLUX SYSTEM PROTEIN CUSB"/>
    <property type="match status" value="1"/>
</dbReference>
<feature type="domain" description="CusB-like beta-barrel" evidence="3">
    <location>
        <begin position="229"/>
        <end position="300"/>
    </location>
</feature>
<dbReference type="RefSeq" id="WP_188958858.1">
    <property type="nucleotide sequence ID" value="NZ_BMIB01000007.1"/>
</dbReference>
<dbReference type="GO" id="GO:0060003">
    <property type="term" value="P:copper ion export"/>
    <property type="evidence" value="ECO:0007669"/>
    <property type="project" value="TreeGrafter"/>
</dbReference>
<reference evidence="4" key="1">
    <citation type="journal article" date="2014" name="Int. J. Syst. Evol. Microbiol.">
        <title>Complete genome sequence of Corynebacterium casei LMG S-19264T (=DSM 44701T), isolated from a smear-ripened cheese.</title>
        <authorList>
            <consortium name="US DOE Joint Genome Institute (JGI-PGF)"/>
            <person name="Walter F."/>
            <person name="Albersmeier A."/>
            <person name="Kalinowski J."/>
            <person name="Ruckert C."/>
        </authorList>
    </citation>
    <scope>NUCLEOTIDE SEQUENCE</scope>
    <source>
        <strain evidence="4">CGMCC 1.15290</strain>
    </source>
</reference>
<evidence type="ECO:0000259" key="3">
    <source>
        <dbReference type="Pfam" id="PF25954"/>
    </source>
</evidence>
<dbReference type="InterPro" id="IPR051909">
    <property type="entry name" value="MFP_Cation_Efflux"/>
</dbReference>
<sequence>MISRYILPIATAFLLTACGSKKQEANTQQKEEEIGNTVTLTDAQMQNGGIAIGEPSRRSIATTLTVNGTIDVPPQNMISVSFPLGGYLKSTTLLPGMHVNRGQVLAVLEDMQFIQLQQDYLTAKAKLTYAEAEYNRQQELNASKASSDKIFQQAKAEMESQRILVKALQQKLSLLGIDTDKLNDSNLSKSVNIYSPINGFVSKVNVNMGKYTSPTDVLFELVNPEDIHLNLTVFEKDVAKLSEGQKVMAYTNDKPDEKHEAEIILISRSLDNNRAAEVHCHFEQYDKTLLPGMFMNAAIAVKNQHALAVPEEAVVRWQNAHYVYVCKGNHIFDMVKVKAGITEKGWTEIEGENISDSTQLVVKNAWSVLMKMKNSAED</sequence>
<dbReference type="Gene3D" id="2.40.420.20">
    <property type="match status" value="1"/>
</dbReference>
<keyword evidence="5" id="KW-1185">Reference proteome</keyword>
<dbReference type="Gene3D" id="1.10.287.470">
    <property type="entry name" value="Helix hairpin bin"/>
    <property type="match status" value="1"/>
</dbReference>
<keyword evidence="2" id="KW-0813">Transport</keyword>
<gene>
    <name evidence="4" type="ORF">GCM10011379_55570</name>
</gene>
<dbReference type="SUPFAM" id="SSF111369">
    <property type="entry name" value="HlyD-like secretion proteins"/>
    <property type="match status" value="1"/>
</dbReference>
<evidence type="ECO:0000256" key="1">
    <source>
        <dbReference type="ARBA" id="ARBA00009477"/>
    </source>
</evidence>
<dbReference type="InterPro" id="IPR006143">
    <property type="entry name" value="RND_pump_MFP"/>
</dbReference>
<proteinExistence type="inferred from homology"/>
<comment type="similarity">
    <text evidence="1">Belongs to the membrane fusion protein (MFP) (TC 8.A.1) family.</text>
</comment>
<dbReference type="InterPro" id="IPR058792">
    <property type="entry name" value="Beta-barrel_RND_2"/>
</dbReference>
<dbReference type="AlphaFoldDB" id="A0A917MZ00"/>
<dbReference type="PANTHER" id="PTHR30097:SF4">
    <property type="entry name" value="SLR6042 PROTEIN"/>
    <property type="match status" value="1"/>
</dbReference>
<dbReference type="NCBIfam" id="TIGR01730">
    <property type="entry name" value="RND_mfp"/>
    <property type="match status" value="1"/>
</dbReference>
<evidence type="ECO:0000256" key="2">
    <source>
        <dbReference type="ARBA" id="ARBA00022448"/>
    </source>
</evidence>
<dbReference type="Pfam" id="PF25954">
    <property type="entry name" value="Beta-barrel_RND_2"/>
    <property type="match status" value="1"/>
</dbReference>
<comment type="caution">
    <text evidence="4">The sequence shown here is derived from an EMBL/GenBank/DDBJ whole genome shotgun (WGS) entry which is preliminary data.</text>
</comment>